<dbReference type="SUPFAM" id="SSF49384">
    <property type="entry name" value="Carbohydrate-binding domain"/>
    <property type="match status" value="1"/>
</dbReference>
<dbReference type="InterPro" id="IPR008965">
    <property type="entry name" value="CBM2/CBM3_carb-bd_dom_sf"/>
</dbReference>
<evidence type="ECO:0008006" key="4">
    <source>
        <dbReference type="Google" id="ProtNLM"/>
    </source>
</evidence>
<dbReference type="EMBL" id="MGAG01000003">
    <property type="protein sequence ID" value="OGK42276.1"/>
    <property type="molecule type" value="Genomic_DNA"/>
</dbReference>
<protein>
    <recommendedName>
        <fullName evidence="4">Cohesin domain-containing protein</fullName>
    </recommendedName>
</protein>
<gene>
    <name evidence="2" type="ORF">A2954_04675</name>
</gene>
<name>A0A1F7IG07_9BACT</name>
<sequence>MVELANKDKKNPVTRFILLIVVVAFAILLVILNQSKKKTEIKEAPARAIPTPVVLTEGSLSLRLGQTDQKVNQNKTIKLEVVADSNKKSIVGYDIVIKYERGAVEVLSVESLQADFEVYPLEKSDHFIITGAKKIESKRTFIFENTPILRLNIIPKKTGELTLNLVDVLGLEKSQMVDEETNILVPQVGEFKLKN</sequence>
<dbReference type="GO" id="GO:0030246">
    <property type="term" value="F:carbohydrate binding"/>
    <property type="evidence" value="ECO:0007669"/>
    <property type="project" value="InterPro"/>
</dbReference>
<proteinExistence type="predicted"/>
<evidence type="ECO:0000313" key="3">
    <source>
        <dbReference type="Proteomes" id="UP000177698"/>
    </source>
</evidence>
<keyword evidence="1" id="KW-0812">Transmembrane</keyword>
<reference evidence="2 3" key="1">
    <citation type="journal article" date="2016" name="Nat. Commun.">
        <title>Thousands of microbial genomes shed light on interconnected biogeochemical processes in an aquifer system.</title>
        <authorList>
            <person name="Anantharaman K."/>
            <person name="Brown C.T."/>
            <person name="Hug L.A."/>
            <person name="Sharon I."/>
            <person name="Castelle C.J."/>
            <person name="Probst A.J."/>
            <person name="Thomas B.C."/>
            <person name="Singh A."/>
            <person name="Wilkins M.J."/>
            <person name="Karaoz U."/>
            <person name="Brodie E.L."/>
            <person name="Williams K.H."/>
            <person name="Hubbard S.S."/>
            <person name="Banfield J.F."/>
        </authorList>
    </citation>
    <scope>NUCLEOTIDE SEQUENCE [LARGE SCALE GENOMIC DNA]</scope>
</reference>
<evidence type="ECO:0000256" key="1">
    <source>
        <dbReference type="SAM" id="Phobius"/>
    </source>
</evidence>
<feature type="transmembrane region" description="Helical" evidence="1">
    <location>
        <begin position="12"/>
        <end position="32"/>
    </location>
</feature>
<evidence type="ECO:0000313" key="2">
    <source>
        <dbReference type="EMBL" id="OGK42276.1"/>
    </source>
</evidence>
<comment type="caution">
    <text evidence="2">The sequence shown here is derived from an EMBL/GenBank/DDBJ whole genome shotgun (WGS) entry which is preliminary data.</text>
</comment>
<keyword evidence="1" id="KW-0472">Membrane</keyword>
<dbReference type="Gene3D" id="2.60.40.680">
    <property type="match status" value="1"/>
</dbReference>
<organism evidence="2 3">
    <name type="scientific">Candidatus Roizmanbacteria bacterium RIFCSPLOWO2_01_FULL_37_12</name>
    <dbReference type="NCBI Taxonomy" id="1802056"/>
    <lineage>
        <taxon>Bacteria</taxon>
        <taxon>Candidatus Roizmaniibacteriota</taxon>
    </lineage>
</organism>
<accession>A0A1F7IG07</accession>
<dbReference type="STRING" id="1802056.A2954_04675"/>
<dbReference type="Proteomes" id="UP000177698">
    <property type="component" value="Unassembled WGS sequence"/>
</dbReference>
<keyword evidence="1" id="KW-1133">Transmembrane helix</keyword>
<dbReference type="AlphaFoldDB" id="A0A1F7IG07"/>